<dbReference type="GO" id="GO:0009279">
    <property type="term" value="C:cell outer membrane"/>
    <property type="evidence" value="ECO:0007669"/>
    <property type="project" value="UniProtKB-SubCell"/>
</dbReference>
<dbReference type="InterPro" id="IPR038531">
    <property type="entry name" value="NeuraminylLac-bd_hemagglutn_sf"/>
</dbReference>
<reference evidence="11" key="1">
    <citation type="submission" date="2010-11" db="EMBL/GenBank/DDBJ databases">
        <title>Genome sequence of Helicobacter pylori strain SouthAfrica7.</title>
        <authorList>
            <person name="Kersulyte D."/>
            <person name="Segal I."/>
            <person name="Mistry R."/>
            <person name="Berg D.E."/>
        </authorList>
    </citation>
    <scope>NUCLEOTIDE SEQUENCE [LARGE SCALE GENOMIC DNA]</scope>
    <source>
        <strain evidence="11">SouthAfrica7</strain>
    </source>
</reference>
<dbReference type="AlphaFoldDB" id="E8QSM1"/>
<dbReference type="PATRIC" id="fig|907239.3.peg.1025"/>
<evidence type="ECO:0000256" key="8">
    <source>
        <dbReference type="PIRNR" id="PIRNR019714"/>
    </source>
</evidence>
<protein>
    <recommendedName>
        <fullName evidence="2 8">Neuraminyllactose-binding hemagglutinin</fullName>
    </recommendedName>
    <alternativeName>
        <fullName evidence="7 8">Flagellar sheath adhesin</fullName>
    </alternativeName>
    <alternativeName>
        <fullName evidence="6 8">N-acetylneuraminyllactose-binding fibrillar hemagglutinin receptor-binding subunit</fullName>
    </alternativeName>
</protein>
<evidence type="ECO:0000256" key="2">
    <source>
        <dbReference type="ARBA" id="ARBA00015547"/>
    </source>
</evidence>
<keyword evidence="5" id="KW-0449">Lipoprotein</keyword>
<evidence type="ECO:0000256" key="1">
    <source>
        <dbReference type="ARBA" id="ARBA00004459"/>
    </source>
</evidence>
<keyword evidence="3 8" id="KW-0472">Membrane</keyword>
<dbReference type="Gene3D" id="3.30.160.180">
    <property type="entry name" value="Putative neuraminyllactose-binding hemagglutinin homolog like domain"/>
    <property type="match status" value="1"/>
</dbReference>
<feature type="transmembrane region" description="Helical" evidence="9">
    <location>
        <begin position="34"/>
        <end position="53"/>
    </location>
</feature>
<keyword evidence="4 8" id="KW-0998">Cell outer membrane</keyword>
<dbReference type="SUPFAM" id="SSF159594">
    <property type="entry name" value="XCC0632-like"/>
    <property type="match status" value="1"/>
</dbReference>
<proteinExistence type="predicted"/>
<dbReference type="Pfam" id="PF05211">
    <property type="entry name" value="NLBH"/>
    <property type="match status" value="1"/>
</dbReference>
<dbReference type="Proteomes" id="UP000007467">
    <property type="component" value="Chromosome"/>
</dbReference>
<name>E8QSM1_HELPW</name>
<sequence>MNGNDYLKNSAKSGIFWVRLEIDFKKERKLMKKGSLAVVLGSLLVSGAFYTALADGMPMKQQHNNMGESVDLHFHYPIKGKQEPKNNHLVVLIDPKIEANKVIPENYQKEFEKSLFLQLSSFLERKGYSVSQYKDASEIPQDIKEKALLVLNMDGNVAILEDIVEESDALSEERVIDMSSGSLKLNFVEPKSEDIIHSFVIDVSKIKAVIERVELRRTNSGGFVPKTFVHKIKETDHDQAIRKIMNQAYHKVMVHITKELSKKHMDHYEKVSSEMKKRK</sequence>
<dbReference type="KEGG" id="hes:HPSA_05040"/>
<dbReference type="EMBL" id="CP002336">
    <property type="protein sequence ID" value="ADU84985.1"/>
    <property type="molecule type" value="Genomic_DNA"/>
</dbReference>
<evidence type="ECO:0000256" key="9">
    <source>
        <dbReference type="SAM" id="Phobius"/>
    </source>
</evidence>
<reference evidence="10 11" key="2">
    <citation type="journal article" date="2013" name="Genome Announc.">
        <title>Genome Sequences of Three hpAfrica2 Strains of Helicobacter pylori.</title>
        <authorList>
            <person name="Duncan S.S."/>
            <person name="Bertoli M.T."/>
            <person name="Kersulyte D."/>
            <person name="Valk P.L."/>
            <person name="Tamma S."/>
            <person name="Segal I."/>
            <person name="McClain M.S."/>
            <person name="Cover T.L."/>
            <person name="Berg D.E."/>
        </authorList>
    </citation>
    <scope>NUCLEOTIDE SEQUENCE [LARGE SCALE GENOMIC DNA]</scope>
    <source>
        <strain evidence="10 11">SouthAfrica7</strain>
    </source>
</reference>
<evidence type="ECO:0000256" key="5">
    <source>
        <dbReference type="ARBA" id="ARBA00023288"/>
    </source>
</evidence>
<evidence type="ECO:0000256" key="3">
    <source>
        <dbReference type="ARBA" id="ARBA00023136"/>
    </source>
</evidence>
<dbReference type="HOGENOM" id="CLU_1114606_0_0_7"/>
<evidence type="ECO:0000313" key="10">
    <source>
        <dbReference type="EMBL" id="ADU84985.1"/>
    </source>
</evidence>
<comment type="subcellular location">
    <subcellularLocation>
        <location evidence="1">Cell outer membrane</location>
        <topology evidence="1">Lipid-anchor</topology>
    </subcellularLocation>
</comment>
<gene>
    <name evidence="10" type="ordered locus">HPSA_05040</name>
</gene>
<keyword evidence="9" id="KW-1133">Transmembrane helix</keyword>
<organism evidence="10 11">
    <name type="scientific">Helicobacter pylori (strain SouthAfrica7)</name>
    <dbReference type="NCBI Taxonomy" id="907239"/>
    <lineage>
        <taxon>Bacteria</taxon>
        <taxon>Pseudomonadati</taxon>
        <taxon>Campylobacterota</taxon>
        <taxon>Epsilonproteobacteria</taxon>
        <taxon>Campylobacterales</taxon>
        <taxon>Helicobacteraceae</taxon>
        <taxon>Helicobacter</taxon>
    </lineage>
</organism>
<evidence type="ECO:0000256" key="7">
    <source>
        <dbReference type="ARBA" id="ARBA00032680"/>
    </source>
</evidence>
<dbReference type="PIRSF" id="PIRSF019714">
    <property type="entry name" value="Neuraminyllac-bd_haemagglutn"/>
    <property type="match status" value="1"/>
</dbReference>
<accession>E8QSM1</accession>
<evidence type="ECO:0000256" key="6">
    <source>
        <dbReference type="ARBA" id="ARBA00030949"/>
    </source>
</evidence>
<keyword evidence="9" id="KW-0812">Transmembrane</keyword>
<evidence type="ECO:0000313" key="11">
    <source>
        <dbReference type="Proteomes" id="UP000007467"/>
    </source>
</evidence>
<evidence type="ECO:0000256" key="4">
    <source>
        <dbReference type="ARBA" id="ARBA00023237"/>
    </source>
</evidence>
<dbReference type="InterPro" id="IPR007876">
    <property type="entry name" value="NeuraminylLac-bd_hemagglutn"/>
</dbReference>